<evidence type="ECO:0000256" key="6">
    <source>
        <dbReference type="ARBA" id="ARBA00023295"/>
    </source>
</evidence>
<keyword evidence="6 8" id="KW-0326">Glycosidase</keyword>
<evidence type="ECO:0000256" key="7">
    <source>
        <dbReference type="ARBA" id="ARBA00023316"/>
    </source>
</evidence>
<keyword evidence="10" id="KW-1185">Reference proteome</keyword>
<evidence type="ECO:0000256" key="1">
    <source>
        <dbReference type="ARBA" id="ARBA00004191"/>
    </source>
</evidence>
<comment type="caution">
    <text evidence="9">The sequence shown here is derived from an EMBL/GenBank/DDBJ whole genome shotgun (WGS) entry which is preliminary data.</text>
</comment>
<comment type="similarity">
    <text evidence="2 8">Belongs to the glycosyl hydrolase 28 family.</text>
</comment>
<sequence length="239" mass="25785">MSKVHNAKIKSIKIVNSMGFNMHITQSYLVRLHSLVIESPEDSPNTDGLHISKSNTIKVSRSLIKTGDDCISVGQGSTNITVNQLTCGPGHGISVGSLGKVPNEMDVHGLIVKNCTLIGTTNGIRIKTWPNSSPSEASGMLFKDIIMQNVKNPIVIDQNYGSSSSKQPSLVKIKDIIYQNIRGTTISPVAINLECSATVPCQNVRFQDINLQHIGNEKVSSMCANARVGYFGVQIPPPC</sequence>
<evidence type="ECO:0000256" key="2">
    <source>
        <dbReference type="ARBA" id="ARBA00008834"/>
    </source>
</evidence>
<dbReference type="GO" id="GO:0071555">
    <property type="term" value="P:cell wall organization"/>
    <property type="evidence" value="ECO:0007669"/>
    <property type="project" value="UniProtKB-KW"/>
</dbReference>
<evidence type="ECO:0000256" key="8">
    <source>
        <dbReference type="RuleBase" id="RU361169"/>
    </source>
</evidence>
<evidence type="ECO:0000313" key="9">
    <source>
        <dbReference type="EMBL" id="GFQ05727.1"/>
    </source>
</evidence>
<keyword evidence="4" id="KW-0964">Secreted</keyword>
<dbReference type="SMART" id="SM00710">
    <property type="entry name" value="PbH1"/>
    <property type="match status" value="3"/>
</dbReference>
<dbReference type="Proteomes" id="UP000653305">
    <property type="component" value="Unassembled WGS sequence"/>
</dbReference>
<proteinExistence type="inferred from homology"/>
<dbReference type="GO" id="GO:0004650">
    <property type="term" value="F:polygalacturonase activity"/>
    <property type="evidence" value="ECO:0007669"/>
    <property type="project" value="InterPro"/>
</dbReference>
<evidence type="ECO:0000256" key="5">
    <source>
        <dbReference type="ARBA" id="ARBA00022801"/>
    </source>
</evidence>
<dbReference type="GO" id="GO:0005975">
    <property type="term" value="P:carbohydrate metabolic process"/>
    <property type="evidence" value="ECO:0007669"/>
    <property type="project" value="InterPro"/>
</dbReference>
<dbReference type="PANTHER" id="PTHR31375">
    <property type="match status" value="1"/>
</dbReference>
<dbReference type="InterPro" id="IPR011050">
    <property type="entry name" value="Pectin_lyase_fold/virulence"/>
</dbReference>
<dbReference type="InterPro" id="IPR006626">
    <property type="entry name" value="PbH1"/>
</dbReference>
<dbReference type="InterPro" id="IPR000743">
    <property type="entry name" value="Glyco_hydro_28"/>
</dbReference>
<dbReference type="Gene3D" id="2.160.20.10">
    <property type="entry name" value="Single-stranded right-handed beta-helix, Pectin lyase-like"/>
    <property type="match status" value="1"/>
</dbReference>
<dbReference type="OrthoDB" id="187139at2759"/>
<name>A0A830D240_9LAMI</name>
<organism evidence="9 10">
    <name type="scientific">Phtheirospermum japonicum</name>
    <dbReference type="NCBI Taxonomy" id="374723"/>
    <lineage>
        <taxon>Eukaryota</taxon>
        <taxon>Viridiplantae</taxon>
        <taxon>Streptophyta</taxon>
        <taxon>Embryophyta</taxon>
        <taxon>Tracheophyta</taxon>
        <taxon>Spermatophyta</taxon>
        <taxon>Magnoliopsida</taxon>
        <taxon>eudicotyledons</taxon>
        <taxon>Gunneridae</taxon>
        <taxon>Pentapetalae</taxon>
        <taxon>asterids</taxon>
        <taxon>lamiids</taxon>
        <taxon>Lamiales</taxon>
        <taxon>Orobanchaceae</taxon>
        <taxon>Orobanchaceae incertae sedis</taxon>
        <taxon>Phtheirospermum</taxon>
    </lineage>
</organism>
<evidence type="ECO:0000313" key="10">
    <source>
        <dbReference type="Proteomes" id="UP000653305"/>
    </source>
</evidence>
<keyword evidence="7" id="KW-0961">Cell wall biogenesis/degradation</keyword>
<reference evidence="9" key="1">
    <citation type="submission" date="2020-07" db="EMBL/GenBank/DDBJ databases">
        <title>Ethylene signaling mediates host invasion by parasitic plants.</title>
        <authorList>
            <person name="Yoshida S."/>
        </authorList>
    </citation>
    <scope>NUCLEOTIDE SEQUENCE</scope>
    <source>
        <strain evidence="9">Okayama</strain>
    </source>
</reference>
<dbReference type="EMBL" id="BMAC01001112">
    <property type="protein sequence ID" value="GFQ05727.1"/>
    <property type="molecule type" value="Genomic_DNA"/>
</dbReference>
<gene>
    <name evidence="9" type="ORF">PHJA_002716800</name>
</gene>
<dbReference type="SUPFAM" id="SSF51126">
    <property type="entry name" value="Pectin lyase-like"/>
    <property type="match status" value="1"/>
</dbReference>
<accession>A0A830D240</accession>
<dbReference type="AlphaFoldDB" id="A0A830D240"/>
<keyword evidence="5 8" id="KW-0378">Hydrolase</keyword>
<dbReference type="Pfam" id="PF00295">
    <property type="entry name" value="Glyco_hydro_28"/>
    <property type="match status" value="1"/>
</dbReference>
<protein>
    <submittedName>
        <fullName evidence="9">Exopolygalacturonase clone gbge184</fullName>
    </submittedName>
</protein>
<evidence type="ECO:0000256" key="4">
    <source>
        <dbReference type="ARBA" id="ARBA00022525"/>
    </source>
</evidence>
<evidence type="ECO:0000256" key="3">
    <source>
        <dbReference type="ARBA" id="ARBA00022512"/>
    </source>
</evidence>
<comment type="subcellular location">
    <subcellularLocation>
        <location evidence="1">Secreted</location>
        <location evidence="1">Cell wall</location>
    </subcellularLocation>
</comment>
<keyword evidence="3" id="KW-0134">Cell wall</keyword>
<dbReference type="InterPro" id="IPR012334">
    <property type="entry name" value="Pectin_lyas_fold"/>
</dbReference>